<reference evidence="2 3" key="1">
    <citation type="submission" date="2024-02" db="EMBL/GenBank/DDBJ databases">
        <title>Expansion and revision of Xanthobacter and proposal of Roseixanthobacter gen. nov.</title>
        <authorList>
            <person name="Soltysiak M.P.M."/>
            <person name="Jalihal A."/>
            <person name="Ory A."/>
            <person name="Chrisophersen C."/>
            <person name="Lee A.D."/>
            <person name="Boulton J."/>
            <person name="Springer M."/>
        </authorList>
    </citation>
    <scope>NUCLEOTIDE SEQUENCE [LARGE SCALE GENOMIC DNA]</scope>
    <source>
        <strain evidence="2 3">23A</strain>
    </source>
</reference>
<accession>A0ABW6ZX92</accession>
<keyword evidence="3" id="KW-1185">Reference proteome</keyword>
<comment type="caution">
    <text evidence="2">The sequence shown here is derived from an EMBL/GenBank/DDBJ whole genome shotgun (WGS) entry which is preliminary data.</text>
</comment>
<protein>
    <submittedName>
        <fullName evidence="2">PilN domain-containing protein</fullName>
    </submittedName>
</protein>
<name>A0ABW6ZX92_9HYPH</name>
<dbReference type="PANTHER" id="PTHR40278:SF1">
    <property type="entry name" value="DNA UTILIZATION PROTEIN HOFN"/>
    <property type="match status" value="1"/>
</dbReference>
<dbReference type="EMBL" id="JBAFVH010000007">
    <property type="protein sequence ID" value="MFG1373238.1"/>
    <property type="molecule type" value="Genomic_DNA"/>
</dbReference>
<dbReference type="InterPro" id="IPR007813">
    <property type="entry name" value="PilN"/>
</dbReference>
<keyword evidence="1" id="KW-0812">Transmembrane</keyword>
<feature type="transmembrane region" description="Helical" evidence="1">
    <location>
        <begin position="12"/>
        <end position="36"/>
    </location>
</feature>
<keyword evidence="1" id="KW-1133">Transmembrane helix</keyword>
<dbReference type="Pfam" id="PF05137">
    <property type="entry name" value="PilN"/>
    <property type="match status" value="1"/>
</dbReference>
<evidence type="ECO:0000313" key="3">
    <source>
        <dbReference type="Proteomes" id="UP001604002"/>
    </source>
</evidence>
<sequence>MTQMTTHSPASAFSLARFLDAFSTFIDLAAGFVAGLRGRLARGAPARMVEGEGGVFTLALPDGTARLRLDDPTPFPPEIAAALNGREVELALDPARFLFRPLELPRGAAAFLDGIVRSQIDRLTPWSATEAAYGFTAPQEAPDDRLALTVAATARARLSPLVERLKAQGVGAILVTTQADGMGAPIRVLDHAASGAASGAAGVRRILLAVLGGAAGAALLALAVSGLVGGSLDADLDDIAQRIATQRRAMVAARDGQGGAGALLAALERRKREVPASVLVLEALSQVLPDDTYVTELQMEGDRVEVTGVSREAAALIRLLEQSRQFAEATFVAPTTRAPGEAGERFQISARVLLPMEVAR</sequence>
<evidence type="ECO:0000256" key="1">
    <source>
        <dbReference type="SAM" id="Phobius"/>
    </source>
</evidence>
<evidence type="ECO:0000313" key="2">
    <source>
        <dbReference type="EMBL" id="MFG1373238.1"/>
    </source>
</evidence>
<proteinExistence type="predicted"/>
<feature type="transmembrane region" description="Helical" evidence="1">
    <location>
        <begin position="206"/>
        <end position="228"/>
    </location>
</feature>
<dbReference type="RefSeq" id="WP_393993033.1">
    <property type="nucleotide sequence ID" value="NZ_JBAFVH010000007.1"/>
</dbReference>
<dbReference type="InterPro" id="IPR052534">
    <property type="entry name" value="Extracell_DNA_Util/SecSys_Comp"/>
</dbReference>
<dbReference type="PANTHER" id="PTHR40278">
    <property type="entry name" value="DNA UTILIZATION PROTEIN HOFN"/>
    <property type="match status" value="1"/>
</dbReference>
<keyword evidence="1" id="KW-0472">Membrane</keyword>
<gene>
    <name evidence="2" type="ORF">V5F32_13770</name>
</gene>
<dbReference type="Proteomes" id="UP001604002">
    <property type="component" value="Unassembled WGS sequence"/>
</dbReference>
<organism evidence="2 3">
    <name type="scientific">Xanthobacter oligotrophicus</name>
    <dbReference type="NCBI Taxonomy" id="2607286"/>
    <lineage>
        <taxon>Bacteria</taxon>
        <taxon>Pseudomonadati</taxon>
        <taxon>Pseudomonadota</taxon>
        <taxon>Alphaproteobacteria</taxon>
        <taxon>Hyphomicrobiales</taxon>
        <taxon>Xanthobacteraceae</taxon>
        <taxon>Xanthobacter</taxon>
    </lineage>
</organism>